<name>A0ABS5V998_9GAMM</name>
<dbReference type="Gene3D" id="3.40.250.10">
    <property type="entry name" value="Rhodanese-like domain"/>
    <property type="match status" value="1"/>
</dbReference>
<dbReference type="PANTHER" id="PTHR45431">
    <property type="entry name" value="RHODANESE-LIKE DOMAIN-CONTAINING PROTEIN 15, CHLOROPLASTIC"/>
    <property type="match status" value="1"/>
</dbReference>
<gene>
    <name evidence="3" type="ORF">KJI95_17570</name>
</gene>
<organism evidence="3 4">
    <name type="scientific">Shewanella jiangmenensis</name>
    <dbReference type="NCBI Taxonomy" id="2837387"/>
    <lineage>
        <taxon>Bacteria</taxon>
        <taxon>Pseudomonadati</taxon>
        <taxon>Pseudomonadota</taxon>
        <taxon>Gammaproteobacteria</taxon>
        <taxon>Alteromonadales</taxon>
        <taxon>Shewanellaceae</taxon>
        <taxon>Shewanella</taxon>
    </lineage>
</organism>
<evidence type="ECO:0000313" key="4">
    <source>
        <dbReference type="Proteomes" id="UP001195903"/>
    </source>
</evidence>
<comment type="caution">
    <text evidence="3">The sequence shown here is derived from an EMBL/GenBank/DDBJ whole genome shotgun (WGS) entry which is preliminary data.</text>
</comment>
<dbReference type="PANTHER" id="PTHR45431:SF3">
    <property type="entry name" value="RHODANESE-LIKE DOMAIN-CONTAINING PROTEIN 15, CHLOROPLASTIC"/>
    <property type="match status" value="1"/>
</dbReference>
<proteinExistence type="predicted"/>
<dbReference type="EMBL" id="JAHEPS010000010">
    <property type="protein sequence ID" value="MBT1446306.1"/>
    <property type="molecule type" value="Genomic_DNA"/>
</dbReference>
<dbReference type="Pfam" id="PF00581">
    <property type="entry name" value="Rhodanese"/>
    <property type="match status" value="1"/>
</dbReference>
<dbReference type="PROSITE" id="PS50206">
    <property type="entry name" value="RHODANESE_3"/>
    <property type="match status" value="1"/>
</dbReference>
<dbReference type="SUPFAM" id="SSF52821">
    <property type="entry name" value="Rhodanese/Cell cycle control phosphatase"/>
    <property type="match status" value="1"/>
</dbReference>
<evidence type="ECO:0000313" key="3">
    <source>
        <dbReference type="EMBL" id="MBT1446306.1"/>
    </source>
</evidence>
<keyword evidence="1" id="KW-0732">Signal</keyword>
<dbReference type="InterPro" id="IPR001763">
    <property type="entry name" value="Rhodanese-like_dom"/>
</dbReference>
<sequence length="136" mass="14355">MKTLANYLHTCLHTCLLTLALLLGTSAAHAADKDPATAWDKIGKGAMVVDVRTAEEFAAGHLEGAINIPYENVAAEFEKRAIAKDTPVVLYCRSGRRSGVANDALIAAGFEATYNGGGYQSLQENRPAAPSPAPQN</sequence>
<dbReference type="InterPro" id="IPR036873">
    <property type="entry name" value="Rhodanese-like_dom_sf"/>
</dbReference>
<dbReference type="InterPro" id="IPR052367">
    <property type="entry name" value="Thiosulfate_ST/Rhodanese-like"/>
</dbReference>
<feature type="chain" id="PRO_5046700398" evidence="1">
    <location>
        <begin position="31"/>
        <end position="136"/>
    </location>
</feature>
<feature type="signal peptide" evidence="1">
    <location>
        <begin position="1"/>
        <end position="30"/>
    </location>
</feature>
<protein>
    <submittedName>
        <fullName evidence="3">Rhodanese-like domain-containing protein</fullName>
    </submittedName>
</protein>
<evidence type="ECO:0000259" key="2">
    <source>
        <dbReference type="PROSITE" id="PS50206"/>
    </source>
</evidence>
<reference evidence="3 4" key="1">
    <citation type="submission" date="2021-05" db="EMBL/GenBank/DDBJ databases">
        <title>Shewanella sp. JM162201.</title>
        <authorList>
            <person name="Xu S."/>
            <person name="Li A."/>
        </authorList>
    </citation>
    <scope>NUCLEOTIDE SEQUENCE [LARGE SCALE GENOMIC DNA]</scope>
    <source>
        <strain evidence="3 4">JM162201</strain>
    </source>
</reference>
<evidence type="ECO:0000256" key="1">
    <source>
        <dbReference type="SAM" id="SignalP"/>
    </source>
</evidence>
<keyword evidence="4" id="KW-1185">Reference proteome</keyword>
<dbReference type="RefSeq" id="WP_214508507.1">
    <property type="nucleotide sequence ID" value="NZ_JAHEPS010000010.1"/>
</dbReference>
<dbReference type="CDD" id="cd00158">
    <property type="entry name" value="RHOD"/>
    <property type="match status" value="1"/>
</dbReference>
<dbReference type="SMART" id="SM00450">
    <property type="entry name" value="RHOD"/>
    <property type="match status" value="1"/>
</dbReference>
<feature type="domain" description="Rhodanese" evidence="2">
    <location>
        <begin position="42"/>
        <end position="130"/>
    </location>
</feature>
<dbReference type="Proteomes" id="UP001195903">
    <property type="component" value="Unassembled WGS sequence"/>
</dbReference>
<accession>A0ABS5V998</accession>